<dbReference type="Proteomes" id="UP001218218">
    <property type="component" value="Unassembled WGS sequence"/>
</dbReference>
<evidence type="ECO:0000313" key="1">
    <source>
        <dbReference type="EMBL" id="KAJ7304857.1"/>
    </source>
</evidence>
<gene>
    <name evidence="1" type="ORF">DFH08DRAFT_976457</name>
</gene>
<dbReference type="InterPro" id="IPR032675">
    <property type="entry name" value="LRR_dom_sf"/>
</dbReference>
<dbReference type="SUPFAM" id="SSF52047">
    <property type="entry name" value="RNI-like"/>
    <property type="match status" value="1"/>
</dbReference>
<comment type="caution">
    <text evidence="1">The sequence shown here is derived from an EMBL/GenBank/DDBJ whole genome shotgun (WGS) entry which is preliminary data.</text>
</comment>
<evidence type="ECO:0008006" key="3">
    <source>
        <dbReference type="Google" id="ProtNLM"/>
    </source>
</evidence>
<dbReference type="Gene3D" id="3.80.10.10">
    <property type="entry name" value="Ribonuclease Inhibitor"/>
    <property type="match status" value="1"/>
</dbReference>
<accession>A0AAD7E9M5</accession>
<evidence type="ECO:0000313" key="2">
    <source>
        <dbReference type="Proteomes" id="UP001218218"/>
    </source>
</evidence>
<name>A0AAD7E9M5_9AGAR</name>
<organism evidence="1 2">
    <name type="scientific">Mycena albidolilacea</name>
    <dbReference type="NCBI Taxonomy" id="1033008"/>
    <lineage>
        <taxon>Eukaryota</taxon>
        <taxon>Fungi</taxon>
        <taxon>Dikarya</taxon>
        <taxon>Basidiomycota</taxon>
        <taxon>Agaricomycotina</taxon>
        <taxon>Agaricomycetes</taxon>
        <taxon>Agaricomycetidae</taxon>
        <taxon>Agaricales</taxon>
        <taxon>Marasmiineae</taxon>
        <taxon>Mycenaceae</taxon>
        <taxon>Mycena</taxon>
    </lineage>
</organism>
<proteinExistence type="predicted"/>
<protein>
    <recommendedName>
        <fullName evidence="3">F-box domain-containing protein</fullName>
    </recommendedName>
</protein>
<sequence length="475" mass="53067">MGLREQVPNELWLEIFRSLPPDALKNLSLTYTKFKGISRPLLFNEFHFHPYASGQRDDILLPGPTEVNQSMERLEFWCSDEIAPNVRSCTMTPWRKLGPVWSSWNFAATSTPYILLVPFFERLRAFTCLQELSAYGIRFTQSGVTNLCRASALTNLRLENCSITIGEHIDTSSLSLGVARFAFHHMVTGAAGNGDVWLPLLRPECLQELDLTLNPSLFGDEISIPSFPHVHTFTTTMNLSTMSYNLSILAKFPAVRTFSTHGWGQLQDGPDVLAEASFTFLGLQQYTGPCETMALFLHRPTLTHLTIGYCSPFALITQLERIGGSNNITSLTASFDNLDIAMLGTICAFFPTLTELRIDATSQVEYNVADDTQGATGFFTELAEITTLPTALERLGLTCVFEYDDPETAPPAADVPEFSELRDALVARYPSLTALWFDGQDFLFHWRKLLDGSEVEDTAEDAGEYISESHYFPLL</sequence>
<reference evidence="1" key="1">
    <citation type="submission" date="2023-03" db="EMBL/GenBank/DDBJ databases">
        <title>Massive genome expansion in bonnet fungi (Mycena s.s.) driven by repeated elements and novel gene families across ecological guilds.</title>
        <authorList>
            <consortium name="Lawrence Berkeley National Laboratory"/>
            <person name="Harder C.B."/>
            <person name="Miyauchi S."/>
            <person name="Viragh M."/>
            <person name="Kuo A."/>
            <person name="Thoen E."/>
            <person name="Andreopoulos B."/>
            <person name="Lu D."/>
            <person name="Skrede I."/>
            <person name="Drula E."/>
            <person name="Henrissat B."/>
            <person name="Morin E."/>
            <person name="Kohler A."/>
            <person name="Barry K."/>
            <person name="LaButti K."/>
            <person name="Morin E."/>
            <person name="Salamov A."/>
            <person name="Lipzen A."/>
            <person name="Mereny Z."/>
            <person name="Hegedus B."/>
            <person name="Baldrian P."/>
            <person name="Stursova M."/>
            <person name="Weitz H."/>
            <person name="Taylor A."/>
            <person name="Grigoriev I.V."/>
            <person name="Nagy L.G."/>
            <person name="Martin F."/>
            <person name="Kauserud H."/>
        </authorList>
    </citation>
    <scope>NUCLEOTIDE SEQUENCE</scope>
    <source>
        <strain evidence="1">CBHHK002</strain>
    </source>
</reference>
<dbReference type="AlphaFoldDB" id="A0AAD7E9M5"/>
<keyword evidence="2" id="KW-1185">Reference proteome</keyword>
<dbReference type="EMBL" id="JARIHO010000098">
    <property type="protein sequence ID" value="KAJ7304857.1"/>
    <property type="molecule type" value="Genomic_DNA"/>
</dbReference>